<dbReference type="eggNOG" id="COG1307">
    <property type="taxonomic scope" value="Bacteria"/>
</dbReference>
<evidence type="ECO:0000313" key="11">
    <source>
        <dbReference type="Proteomes" id="UP000254396"/>
    </source>
</evidence>
<dbReference type="EMBL" id="WVTJ01000015">
    <property type="protein sequence ID" value="MXS52865.1"/>
    <property type="molecule type" value="Genomic_DNA"/>
</dbReference>
<dbReference type="Gene3D" id="3.40.50.10440">
    <property type="entry name" value="Dihydroxyacetone kinase, domain 1"/>
    <property type="match status" value="1"/>
</dbReference>
<comment type="function">
    <text evidence="1">May bind long-chain fatty acids, such as palmitate, and may play a role in lipid transport or fatty acid metabolism.</text>
</comment>
<dbReference type="EMBL" id="CP119159">
    <property type="protein sequence ID" value="WEH22467.1"/>
    <property type="molecule type" value="Genomic_DNA"/>
</dbReference>
<gene>
    <name evidence="5" type="ORF">DAI13_00070</name>
    <name evidence="4" type="ORF">GTI81_09090</name>
    <name evidence="6" type="ORF">H9Q64_15355</name>
    <name evidence="7" type="ORF">NCTC13379_00582</name>
    <name evidence="9" type="ORF">P0083_00070</name>
    <name evidence="8" type="ORF">P0D81_00070</name>
    <name evidence="3" type="ORF">P0E79_06160</name>
</gene>
<dbReference type="EMBL" id="JAREWH010000003">
    <property type="protein sequence ID" value="MDN3192082.1"/>
    <property type="molecule type" value="Genomic_DNA"/>
</dbReference>
<evidence type="ECO:0000256" key="1">
    <source>
        <dbReference type="ARBA" id="ARBA00003238"/>
    </source>
</evidence>
<dbReference type="InterPro" id="IPR003797">
    <property type="entry name" value="DegV"/>
</dbReference>
<dbReference type="InterPro" id="IPR050270">
    <property type="entry name" value="DegV_domain_contain"/>
</dbReference>
<dbReference type="Gene3D" id="3.30.1180.10">
    <property type="match status" value="1"/>
</dbReference>
<dbReference type="EMBL" id="CP119528">
    <property type="protein sequence ID" value="WER42759.1"/>
    <property type="molecule type" value="Genomic_DNA"/>
</dbReference>
<reference evidence="8 14" key="6">
    <citation type="submission" date="2023-02" db="EMBL/GenBank/DDBJ databases">
        <title>Results of the 2020 Genomic Proficiency Test for the network of European Union Reference Laboratory for Antimicrobial Resistance assessing whole genome sequencing capacities.</title>
        <authorList>
            <person name="Hoffmann M."/>
            <person name="Luo Y."/>
            <person name="Sorensen L.H."/>
            <person name="Pedersen S.K."/>
            <person name="Hendriksen R.S."/>
        </authorList>
    </citation>
    <scope>NUCLEOTIDE SEQUENCE [LARGE SCALE GENOMIC DNA]</scope>
    <source>
        <strain evidence="8 14">GENOMIC22-006</strain>
    </source>
</reference>
<dbReference type="Proteomes" id="UP000516122">
    <property type="component" value="Chromosome"/>
</dbReference>
<dbReference type="Proteomes" id="UP001221642">
    <property type="component" value="Chromosome"/>
</dbReference>
<evidence type="ECO:0000313" key="14">
    <source>
        <dbReference type="Proteomes" id="UP001221642"/>
    </source>
</evidence>
<dbReference type="SUPFAM" id="SSF82549">
    <property type="entry name" value="DAK1/DegV-like"/>
    <property type="match status" value="1"/>
</dbReference>
<sequence length="289" mass="32163">MNYQLVTDSCCDLPYTYLKENQVPFISMNIQIDGKEYRDDLGETFDYQNFLTAIKNGSMPTTSQVNVGRYNEFFRPFVEQGLPVIYLAFSSGLSGSYQSALQSVEMLKEEYDNVEIHIIDTKAASLGQGMLVREAIRLQTDGHSLGEVVAYLEEQKMKLHSWVTVDDLKHLERGGRISKTAAALGGLMNIKPIIRVDAAGKLASVGKTRGRNKSLQKIAQETIQGIVEPMKQTLLIAYAGTKDDAEKVKELIEKEIEVNEILIYPLGPTITSHTGIGCIAVFSFGEKRK</sequence>
<dbReference type="PANTHER" id="PTHR33434">
    <property type="entry name" value="DEGV DOMAIN-CONTAINING PROTEIN DR_1986-RELATED"/>
    <property type="match status" value="1"/>
</dbReference>
<dbReference type="Pfam" id="PF02645">
    <property type="entry name" value="DegV"/>
    <property type="match status" value="1"/>
</dbReference>
<evidence type="ECO:0000313" key="15">
    <source>
        <dbReference type="Proteomes" id="UP001222182"/>
    </source>
</evidence>
<dbReference type="OMA" id="KRDAGMP"/>
<proteinExistence type="predicted"/>
<reference evidence="3" key="5">
    <citation type="journal article" date="2023" name="Pathogens">
        <title>Prevalence of Enterococcus spp. and the Whole-Genome Characteristics of Enterococcus faecium and Enterococcus faecalis Strains Isolated from Free-Living Birds in Poland.</title>
        <authorList>
            <person name="Kwit R."/>
            <person name="Zajac M."/>
            <person name="Smialowska-Weglinska A."/>
            <person name="Skarzynska M."/>
            <person name="Bomba A."/>
            <person name="Lalak A."/>
            <person name="Skrzypiec E."/>
            <person name="Wojdat D."/>
            <person name="Koza W."/>
            <person name="Mikos-Wojewoda E."/>
            <person name="Pasim P."/>
            <person name="Skora M."/>
            <person name="Polak M."/>
            <person name="Wiacek J."/>
            <person name="Wasyl D."/>
        </authorList>
    </citation>
    <scope>NUCLEOTIDE SEQUENCE</scope>
    <source>
        <strain evidence="3">691B_2</strain>
    </source>
</reference>
<dbReference type="PANTHER" id="PTHR33434:SF3">
    <property type="entry name" value="DEGV DOMAIN-CONTAINING PROTEIN YITS"/>
    <property type="match status" value="1"/>
</dbReference>
<protein>
    <submittedName>
        <fullName evidence="7">DegV domain-containing protein SAV1425</fullName>
    </submittedName>
    <submittedName>
        <fullName evidence="4">DegV family EDD domain-containing protein</fullName>
    </submittedName>
    <submittedName>
        <fullName evidence="5">DegV family protein</fullName>
    </submittedName>
</protein>
<evidence type="ECO:0000256" key="2">
    <source>
        <dbReference type="ARBA" id="ARBA00023121"/>
    </source>
</evidence>
<reference evidence="9 15" key="7">
    <citation type="submission" date="2023-03" db="EMBL/GenBank/DDBJ databases">
        <title>Complete genome sequence of an Enterococcus faecalis urinary isolate.</title>
        <authorList>
            <person name="Brauer A.L."/>
            <person name="Armbruster C.E."/>
        </authorList>
    </citation>
    <scope>NUCLEOTIDE SEQUENCE [LARGE SCALE GENOMIC DNA]</scope>
    <source>
        <strain evidence="9 15">3143</strain>
    </source>
</reference>
<dbReference type="Proteomes" id="UP001173174">
    <property type="component" value="Unassembled WGS sequence"/>
</dbReference>
<dbReference type="NCBIfam" id="TIGR00762">
    <property type="entry name" value="DegV"/>
    <property type="match status" value="1"/>
</dbReference>
<dbReference type="AlphaFoldDB" id="A0A1G1SFE7"/>
<evidence type="ECO:0000313" key="5">
    <source>
        <dbReference type="EMBL" id="PTN76256.1"/>
    </source>
</evidence>
<dbReference type="RefSeq" id="WP_002359214.1">
    <property type="nucleotide sequence ID" value="NZ_AP018538.1"/>
</dbReference>
<evidence type="ECO:0000313" key="13">
    <source>
        <dbReference type="Proteomes" id="UP000516122"/>
    </source>
</evidence>
<evidence type="ECO:0000313" key="3">
    <source>
        <dbReference type="EMBL" id="MDN3192082.1"/>
    </source>
</evidence>
<dbReference type="Proteomes" id="UP001222182">
    <property type="component" value="Chromosome"/>
</dbReference>
<dbReference type="Proteomes" id="UP000254396">
    <property type="component" value="Unassembled WGS sequence"/>
</dbReference>
<reference evidence="4 12" key="3">
    <citation type="submission" date="2019-04" db="EMBL/GenBank/DDBJ databases">
        <title>Step-wise assembly of the neonatal virome modulated by breast feeding.</title>
        <authorList>
            <person name="Liang G."/>
            <person name="Bushman F."/>
        </authorList>
    </citation>
    <scope>NUCLEOTIDE SEQUENCE [LARGE SCALE GENOMIC DNA]</scope>
    <source>
        <strain evidence="4 12">E3754</strain>
    </source>
</reference>
<dbReference type="PROSITE" id="PS51482">
    <property type="entry name" value="DEGV"/>
    <property type="match status" value="1"/>
</dbReference>
<reference evidence="5 10" key="1">
    <citation type="submission" date="2018-04" db="EMBL/GenBank/DDBJ databases">
        <authorList>
            <person name="Van Tyne D."/>
        </authorList>
    </citation>
    <scope>NUCLEOTIDE SEQUENCE [LARGE SCALE GENOMIC DNA]</scope>
    <source>
        <strain evidence="5 10">B2535</strain>
    </source>
</reference>
<evidence type="ECO:0000313" key="12">
    <source>
        <dbReference type="Proteomes" id="UP000429730"/>
    </source>
</evidence>
<organism evidence="5 10">
    <name type="scientific">Enterococcus faecalis</name>
    <name type="common">Streptococcus faecalis</name>
    <dbReference type="NCBI Taxonomy" id="1351"/>
    <lineage>
        <taxon>Bacteria</taxon>
        <taxon>Bacillati</taxon>
        <taxon>Bacillota</taxon>
        <taxon>Bacilli</taxon>
        <taxon>Lactobacillales</taxon>
        <taxon>Enterococcaceae</taxon>
        <taxon>Enterococcus</taxon>
    </lineage>
</organism>
<keyword evidence="2" id="KW-0446">Lipid-binding</keyword>
<dbReference type="EMBL" id="CP060804">
    <property type="protein sequence ID" value="QNP37806.1"/>
    <property type="molecule type" value="Genomic_DNA"/>
</dbReference>
<dbReference type="EMBL" id="PZZH01000001">
    <property type="protein sequence ID" value="PTN76256.1"/>
    <property type="molecule type" value="Genomic_DNA"/>
</dbReference>
<dbReference type="Proteomes" id="UP000429730">
    <property type="component" value="Unassembled WGS sequence"/>
</dbReference>
<evidence type="ECO:0000313" key="7">
    <source>
        <dbReference type="EMBL" id="STP63737.1"/>
    </source>
</evidence>
<evidence type="ECO:0000313" key="4">
    <source>
        <dbReference type="EMBL" id="MXS52865.1"/>
    </source>
</evidence>
<evidence type="ECO:0000313" key="6">
    <source>
        <dbReference type="EMBL" id="QNP37806.1"/>
    </source>
</evidence>
<dbReference type="GO" id="GO:0008289">
    <property type="term" value="F:lipid binding"/>
    <property type="evidence" value="ECO:0007669"/>
    <property type="project" value="UniProtKB-KW"/>
</dbReference>
<evidence type="ECO:0000313" key="9">
    <source>
        <dbReference type="EMBL" id="WER42759.1"/>
    </source>
</evidence>
<dbReference type="InterPro" id="IPR043168">
    <property type="entry name" value="DegV_C"/>
</dbReference>
<reference evidence="3" key="8">
    <citation type="submission" date="2023-03" db="EMBL/GenBank/DDBJ databases">
        <authorList>
            <person name="Zajac M."/>
            <person name="Kwit R."/>
            <person name="Wasyl D."/>
        </authorList>
    </citation>
    <scope>NUCLEOTIDE SEQUENCE</scope>
    <source>
        <strain evidence="3">691B_2</strain>
    </source>
</reference>
<accession>A0A1G1SFE7</accession>
<dbReference type="Proteomes" id="UP000244140">
    <property type="component" value="Unassembled WGS sequence"/>
</dbReference>
<name>A0A1G1SFE7_ENTFL</name>
<dbReference type="EMBL" id="UGIX01000001">
    <property type="protein sequence ID" value="STP63737.1"/>
    <property type="molecule type" value="Genomic_DNA"/>
</dbReference>
<dbReference type="Gene3D" id="2.20.28.50">
    <property type="entry name" value="degv family protein"/>
    <property type="match status" value="1"/>
</dbReference>
<evidence type="ECO:0000313" key="10">
    <source>
        <dbReference type="Proteomes" id="UP000244140"/>
    </source>
</evidence>
<reference evidence="6 13" key="4">
    <citation type="submission" date="2020-08" db="EMBL/GenBank/DDBJ databases">
        <title>Enterococcus faecalis SF28073 genome assembly.</title>
        <authorList>
            <person name="Duerkop B.A."/>
            <person name="Johnson C.N."/>
        </authorList>
    </citation>
    <scope>NUCLEOTIDE SEQUENCE [LARGE SCALE GENOMIC DNA]</scope>
    <source>
        <strain evidence="6 13">SF28073</strain>
    </source>
</reference>
<evidence type="ECO:0000313" key="8">
    <source>
        <dbReference type="EMBL" id="WEH22467.1"/>
    </source>
</evidence>
<reference evidence="7 11" key="2">
    <citation type="submission" date="2018-06" db="EMBL/GenBank/DDBJ databases">
        <authorList>
            <consortium name="Pathogen Informatics"/>
            <person name="Doyle S."/>
        </authorList>
    </citation>
    <scope>NUCLEOTIDE SEQUENCE [LARGE SCALE GENOMIC DNA]</scope>
    <source>
        <strain evidence="7 11">NCTC13379</strain>
    </source>
</reference>